<proteinExistence type="predicted"/>
<dbReference type="RefSeq" id="WP_145102076.1">
    <property type="nucleotide sequence ID" value="NZ_CP036348.1"/>
</dbReference>
<dbReference type="Pfam" id="PF00085">
    <property type="entry name" value="Thioredoxin"/>
    <property type="match status" value="1"/>
</dbReference>
<keyword evidence="3" id="KW-1185">Reference proteome</keyword>
<evidence type="ECO:0000259" key="1">
    <source>
        <dbReference type="Pfam" id="PF00085"/>
    </source>
</evidence>
<dbReference type="CDD" id="cd02947">
    <property type="entry name" value="TRX_family"/>
    <property type="match status" value="1"/>
</dbReference>
<dbReference type="AlphaFoldDB" id="A0A518K133"/>
<dbReference type="InterPro" id="IPR013766">
    <property type="entry name" value="Thioredoxin_domain"/>
</dbReference>
<dbReference type="Gene3D" id="3.40.30.10">
    <property type="entry name" value="Glutaredoxin"/>
    <property type="match status" value="1"/>
</dbReference>
<dbReference type="OrthoDB" id="8560253at2"/>
<evidence type="ECO:0000313" key="2">
    <source>
        <dbReference type="EMBL" id="QDV71497.1"/>
    </source>
</evidence>
<dbReference type="Pfam" id="PF13365">
    <property type="entry name" value="Trypsin_2"/>
    <property type="match status" value="1"/>
</dbReference>
<feature type="domain" description="Thioredoxin" evidence="1">
    <location>
        <begin position="15"/>
        <end position="98"/>
    </location>
</feature>
<reference evidence="2 3" key="1">
    <citation type="submission" date="2019-02" db="EMBL/GenBank/DDBJ databases">
        <title>Deep-cultivation of Planctomycetes and their phenomic and genomic characterization uncovers novel biology.</title>
        <authorList>
            <person name="Wiegand S."/>
            <person name="Jogler M."/>
            <person name="Boedeker C."/>
            <person name="Pinto D."/>
            <person name="Vollmers J."/>
            <person name="Rivas-Marin E."/>
            <person name="Kohn T."/>
            <person name="Peeters S.H."/>
            <person name="Heuer A."/>
            <person name="Rast P."/>
            <person name="Oberbeckmann S."/>
            <person name="Bunk B."/>
            <person name="Jeske O."/>
            <person name="Meyerdierks A."/>
            <person name="Storesund J.E."/>
            <person name="Kallscheuer N."/>
            <person name="Luecker S."/>
            <person name="Lage O.M."/>
            <person name="Pohl T."/>
            <person name="Merkel B.J."/>
            <person name="Hornburger P."/>
            <person name="Mueller R.-W."/>
            <person name="Bruemmer F."/>
            <person name="Labrenz M."/>
            <person name="Spormann A.M."/>
            <person name="Op den Camp H."/>
            <person name="Overmann J."/>
            <person name="Amann R."/>
            <person name="Jetten M.S.M."/>
            <person name="Mascher T."/>
            <person name="Medema M.H."/>
            <person name="Devos D.P."/>
            <person name="Kaster A.-K."/>
            <person name="Ovreas L."/>
            <person name="Rohde M."/>
            <person name="Galperin M.Y."/>
            <person name="Jogler C."/>
        </authorList>
    </citation>
    <scope>NUCLEOTIDE SEQUENCE [LARGE SCALE GENOMIC DNA]</scope>
    <source>
        <strain evidence="2 3">Poly24</strain>
    </source>
</reference>
<name>A0A518K133_9BACT</name>
<dbReference type="EMBL" id="CP036348">
    <property type="protein sequence ID" value="QDV71497.1"/>
    <property type="molecule type" value="Genomic_DNA"/>
</dbReference>
<dbReference type="Proteomes" id="UP000315082">
    <property type="component" value="Chromosome"/>
</dbReference>
<dbReference type="SUPFAM" id="SSF52833">
    <property type="entry name" value="Thioredoxin-like"/>
    <property type="match status" value="1"/>
</dbReference>
<evidence type="ECO:0000313" key="3">
    <source>
        <dbReference type="Proteomes" id="UP000315082"/>
    </source>
</evidence>
<dbReference type="Gene3D" id="2.40.10.120">
    <property type="match status" value="1"/>
</dbReference>
<organism evidence="2 3">
    <name type="scientific">Rosistilla carotiformis</name>
    <dbReference type="NCBI Taxonomy" id="2528017"/>
    <lineage>
        <taxon>Bacteria</taxon>
        <taxon>Pseudomonadati</taxon>
        <taxon>Planctomycetota</taxon>
        <taxon>Planctomycetia</taxon>
        <taxon>Pirellulales</taxon>
        <taxon>Pirellulaceae</taxon>
        <taxon>Rosistilla</taxon>
    </lineage>
</organism>
<dbReference type="PANTHER" id="PTHR43019">
    <property type="entry name" value="SERINE ENDOPROTEASE DEGS"/>
    <property type="match status" value="1"/>
</dbReference>
<sequence length="429" mass="45802">MHMLCYLLLAAGITGSSDSVLVEFTQPGCHACTTMEPVVAQLQREGVAIRRVDAAREIHLVQRYRVASFPTYLVLSGGREIARLQGTQPIQNLRQALANRQGERIRDTGARNVQPEVPQTQLSNLTPAVAASPVAATVSGESMPSVNLALAVERAQAATVRIRVREQGAVGVATGTIIDTHGQEALVLTCGHVFRDSEGKAPIEVELFVQGQIHTVPGQLIDYDAKTRDIALVSIQPGFPIQPVPVITKDQLPASGVAAFSFGCDRGADPSRRDTRITAVNKYNQHLGASNLEIAGAPTIGRSGGGLFDHQGRIVGVCNAADFEDDIGIYAGPGTIHWQLDRVNLASLYQPRAAIASAPRNNNVPEPPTRLAAVTQPAPQTSPAATASNQEVIVILRDKNRPDTPTQIKTIAEPTADILKLLGLTTQHR</sequence>
<accession>A0A518K133</accession>
<protein>
    <submittedName>
        <fullName evidence="2">Thioredoxin 2</fullName>
    </submittedName>
</protein>
<dbReference type="PANTHER" id="PTHR43019:SF23">
    <property type="entry name" value="PROTEASE DO-LIKE 5, CHLOROPLASTIC"/>
    <property type="match status" value="1"/>
</dbReference>
<dbReference type="SUPFAM" id="SSF50494">
    <property type="entry name" value="Trypsin-like serine proteases"/>
    <property type="match status" value="1"/>
</dbReference>
<dbReference type="InterPro" id="IPR036249">
    <property type="entry name" value="Thioredoxin-like_sf"/>
</dbReference>
<dbReference type="InterPro" id="IPR009003">
    <property type="entry name" value="Peptidase_S1_PA"/>
</dbReference>
<gene>
    <name evidence="2" type="ORF">Poly24_52340</name>
</gene>
<dbReference type="KEGG" id="rcf:Poly24_52340"/>